<dbReference type="PROSITE" id="PS51202">
    <property type="entry name" value="RCK_C"/>
    <property type="match status" value="2"/>
</dbReference>
<feature type="transmembrane region" description="Helical" evidence="9">
    <location>
        <begin position="28"/>
        <end position="45"/>
    </location>
</feature>
<dbReference type="PANTHER" id="PTHR43652">
    <property type="entry name" value="BASIC AMINO ACID ANTIPORTER YFCC-RELATED"/>
    <property type="match status" value="1"/>
</dbReference>
<sequence length="620" mass="65562">MTPEQGLVLGILGSAMLLFIWGRWRYDVVAVLALLAAVVAGLIPMDEAFMGFGHPAVITVAAILILSRMLSLSGAVDILARHAIPARGSPTLMIAACCTLAAVLSAFMNNVGALALLIPVTLQAAAKNDIPPSRFLMPVSFASILGGMTTMIGTPPNVIVASYRARSDGESFSMFDFTPVGMTVMLVGVAFVCLVGWRFIPKAREGAHADQNLFENIASYVTEARVTEDAKAKGKRLVEIERELDELEAVVIAVVRNDQRILAPNRYQRIQEGDVLILEADPEGLAKSIPALGLELVGEKAEDEQDMEGQSHQQESGEQEQAAAQNIEAQKLQSEEVRLVEVVILPNSRLIGNTAKGLRLRSRFGINLLAISRQGSTSGERLRSTVFAAGDVLLLQGEEDRIASFTNSFGCAPLGKREIKLPQIKEALKAGALMLGAAGLAASGLVSAAVAFVTAAVLAVIFRLLPVRETYEALDGSVIVLLAALIPIANAVGSTGAAQIIAETLVNDLAGGNPVLTLGLLLVVTMILTDFMNNAATAAVMSPIAISLASQLSVNADTFLMAVAVGASSAFLTPIGHQNNTLILGPGGYRFSDYWRMGLPLDIVIVSIAIPMLLLVWPLS</sequence>
<keyword evidence="12" id="KW-1185">Reference proteome</keyword>
<dbReference type="InterPro" id="IPR036721">
    <property type="entry name" value="RCK_C_sf"/>
</dbReference>
<keyword evidence="4" id="KW-0677">Repeat</keyword>
<organism evidence="11 12">
    <name type="scientific">Fodinicurvata halophila</name>
    <dbReference type="NCBI Taxonomy" id="1419723"/>
    <lineage>
        <taxon>Bacteria</taxon>
        <taxon>Pseudomonadati</taxon>
        <taxon>Pseudomonadota</taxon>
        <taxon>Alphaproteobacteria</taxon>
        <taxon>Rhodospirillales</taxon>
        <taxon>Rhodovibrionaceae</taxon>
        <taxon>Fodinicurvata</taxon>
    </lineage>
</organism>
<dbReference type="Proteomes" id="UP001595799">
    <property type="component" value="Unassembled WGS sequence"/>
</dbReference>
<feature type="transmembrane region" description="Helical" evidence="9">
    <location>
        <begin position="597"/>
        <end position="617"/>
    </location>
</feature>
<dbReference type="EMBL" id="JBHSCW010000003">
    <property type="protein sequence ID" value="MFC4351332.1"/>
    <property type="molecule type" value="Genomic_DNA"/>
</dbReference>
<dbReference type="Pfam" id="PF02080">
    <property type="entry name" value="TrkA_C"/>
    <property type="match status" value="2"/>
</dbReference>
<feature type="transmembrane region" description="Helical" evidence="9">
    <location>
        <begin position="558"/>
        <end position="577"/>
    </location>
</feature>
<dbReference type="InterPro" id="IPR004680">
    <property type="entry name" value="Cit_transptr-like_dom"/>
</dbReference>
<dbReference type="SUPFAM" id="SSF116726">
    <property type="entry name" value="TrkA C-terminal domain-like"/>
    <property type="match status" value="2"/>
</dbReference>
<evidence type="ECO:0000256" key="6">
    <source>
        <dbReference type="ARBA" id="ARBA00023136"/>
    </source>
</evidence>
<name>A0ABV8UJG5_9PROT</name>
<keyword evidence="5 9" id="KW-1133">Transmembrane helix</keyword>
<evidence type="ECO:0000259" key="10">
    <source>
        <dbReference type="PROSITE" id="PS51202"/>
    </source>
</evidence>
<evidence type="ECO:0000256" key="7">
    <source>
        <dbReference type="SAM" id="Coils"/>
    </source>
</evidence>
<keyword evidence="2" id="KW-0813">Transport</keyword>
<evidence type="ECO:0000256" key="9">
    <source>
        <dbReference type="SAM" id="Phobius"/>
    </source>
</evidence>
<feature type="transmembrane region" description="Helical" evidence="9">
    <location>
        <begin position="477"/>
        <end position="501"/>
    </location>
</feature>
<accession>A0ABV8UJG5</accession>
<protein>
    <submittedName>
        <fullName evidence="11">SLC13 family permease</fullName>
    </submittedName>
</protein>
<feature type="domain" description="RCK C-terminal" evidence="10">
    <location>
        <begin position="327"/>
        <end position="411"/>
    </location>
</feature>
<keyword evidence="3 9" id="KW-0812">Transmembrane</keyword>
<feature type="region of interest" description="Disordered" evidence="8">
    <location>
        <begin position="300"/>
        <end position="326"/>
    </location>
</feature>
<feature type="compositionally biased region" description="Low complexity" evidence="8">
    <location>
        <begin position="308"/>
        <end position="326"/>
    </location>
</feature>
<reference evidence="12" key="1">
    <citation type="journal article" date="2019" name="Int. J. Syst. Evol. Microbiol.">
        <title>The Global Catalogue of Microorganisms (GCM) 10K type strain sequencing project: providing services to taxonomists for standard genome sequencing and annotation.</title>
        <authorList>
            <consortium name="The Broad Institute Genomics Platform"/>
            <consortium name="The Broad Institute Genome Sequencing Center for Infectious Disease"/>
            <person name="Wu L."/>
            <person name="Ma J."/>
        </authorList>
    </citation>
    <scope>NUCLEOTIDE SEQUENCE [LARGE SCALE GENOMIC DNA]</scope>
    <source>
        <strain evidence="12">CECT 8472</strain>
    </source>
</reference>
<comment type="caution">
    <text evidence="11">The sequence shown here is derived from an EMBL/GenBank/DDBJ whole genome shotgun (WGS) entry which is preliminary data.</text>
</comment>
<dbReference type="RefSeq" id="WP_382421667.1">
    <property type="nucleotide sequence ID" value="NZ_JBHSCW010000003.1"/>
</dbReference>
<dbReference type="InterPro" id="IPR006037">
    <property type="entry name" value="RCK_C"/>
</dbReference>
<proteinExistence type="predicted"/>
<feature type="coiled-coil region" evidence="7">
    <location>
        <begin position="230"/>
        <end position="257"/>
    </location>
</feature>
<evidence type="ECO:0000313" key="12">
    <source>
        <dbReference type="Proteomes" id="UP001595799"/>
    </source>
</evidence>
<comment type="subcellular location">
    <subcellularLocation>
        <location evidence="1">Membrane</location>
        <topology evidence="1">Multi-pass membrane protein</topology>
    </subcellularLocation>
</comment>
<feature type="domain" description="RCK C-terminal" evidence="10">
    <location>
        <begin position="209"/>
        <end position="295"/>
    </location>
</feature>
<feature type="transmembrane region" description="Helical" evidence="9">
    <location>
        <begin position="432"/>
        <end position="465"/>
    </location>
</feature>
<feature type="transmembrane region" description="Helical" evidence="9">
    <location>
        <begin position="521"/>
        <end position="546"/>
    </location>
</feature>
<evidence type="ECO:0000256" key="4">
    <source>
        <dbReference type="ARBA" id="ARBA00022737"/>
    </source>
</evidence>
<evidence type="ECO:0000256" key="8">
    <source>
        <dbReference type="SAM" id="MobiDB-lite"/>
    </source>
</evidence>
<keyword evidence="6 9" id="KW-0472">Membrane</keyword>
<keyword evidence="7" id="KW-0175">Coiled coil</keyword>
<feature type="transmembrane region" description="Helical" evidence="9">
    <location>
        <begin position="57"/>
        <end position="80"/>
    </location>
</feature>
<evidence type="ECO:0000256" key="2">
    <source>
        <dbReference type="ARBA" id="ARBA00022448"/>
    </source>
</evidence>
<feature type="transmembrane region" description="Helical" evidence="9">
    <location>
        <begin position="180"/>
        <end position="200"/>
    </location>
</feature>
<feature type="transmembrane region" description="Helical" evidence="9">
    <location>
        <begin position="138"/>
        <end position="160"/>
    </location>
</feature>
<gene>
    <name evidence="11" type="ORF">ACFOW6_07240</name>
</gene>
<dbReference type="PANTHER" id="PTHR43652:SF2">
    <property type="entry name" value="BASIC AMINO ACID ANTIPORTER YFCC-RELATED"/>
    <property type="match status" value="1"/>
</dbReference>
<evidence type="ECO:0000313" key="11">
    <source>
        <dbReference type="EMBL" id="MFC4351332.1"/>
    </source>
</evidence>
<evidence type="ECO:0000256" key="3">
    <source>
        <dbReference type="ARBA" id="ARBA00022692"/>
    </source>
</evidence>
<dbReference type="InterPro" id="IPR051679">
    <property type="entry name" value="DASS-Related_Transporters"/>
</dbReference>
<dbReference type="Gene3D" id="3.30.70.1450">
    <property type="entry name" value="Regulator of K+ conductance, C-terminal domain"/>
    <property type="match status" value="2"/>
</dbReference>
<feature type="transmembrane region" description="Helical" evidence="9">
    <location>
        <begin position="92"/>
        <end position="118"/>
    </location>
</feature>
<evidence type="ECO:0000256" key="5">
    <source>
        <dbReference type="ARBA" id="ARBA00022989"/>
    </source>
</evidence>
<feature type="transmembrane region" description="Helical" evidence="9">
    <location>
        <begin position="6"/>
        <end position="21"/>
    </location>
</feature>
<evidence type="ECO:0000256" key="1">
    <source>
        <dbReference type="ARBA" id="ARBA00004141"/>
    </source>
</evidence>
<dbReference type="Pfam" id="PF03600">
    <property type="entry name" value="CitMHS"/>
    <property type="match status" value="1"/>
</dbReference>